<sequence>MRFVYGKQMVMYLSLLIICLIIMFILRNNLKSETSQIRDYPEILKEDTLRIVTDYNPLSYYVTQDSIIGFDYELANLISKRSGLAVLVFPEVSLSKSLQGLNKNEYDIVGRTLPVTTESKQEYNFTETILLNKQVLIQRKPEFNNNTKPIRNQLDLARKTLYIISDAPTRYRIENLAHEIGDTIYVKEETKYGAEQLVIMVAKGDIEFAVINENIAQQMASEFPEIDYQTDISFTQFQSWALRKTSPVLLDSLNVWLKDIKESPEFQILTKKYFGK</sequence>
<proteinExistence type="predicted"/>
<keyword evidence="5" id="KW-1185">Reference proteome</keyword>
<keyword evidence="2" id="KW-0812">Transmembrane</keyword>
<evidence type="ECO:0000256" key="2">
    <source>
        <dbReference type="SAM" id="Phobius"/>
    </source>
</evidence>
<evidence type="ECO:0000259" key="3">
    <source>
        <dbReference type="SMART" id="SM00062"/>
    </source>
</evidence>
<reference evidence="5" key="1">
    <citation type="submission" date="2020-07" db="EMBL/GenBank/DDBJ databases">
        <title>Complete genome sequencing of Coprobacter sp. strain 2CBH44.</title>
        <authorList>
            <person name="Sakamoto M."/>
            <person name="Murakami T."/>
            <person name="Mori H."/>
        </authorList>
    </citation>
    <scope>NUCLEOTIDE SEQUENCE [LARGE SCALE GENOMIC DNA]</scope>
    <source>
        <strain evidence="5">2CBH44</strain>
    </source>
</reference>
<keyword evidence="2" id="KW-0472">Membrane</keyword>
<evidence type="ECO:0000313" key="5">
    <source>
        <dbReference type="Proteomes" id="UP000594042"/>
    </source>
</evidence>
<feature type="domain" description="Solute-binding protein family 3/N-terminal" evidence="3">
    <location>
        <begin position="48"/>
        <end position="276"/>
    </location>
</feature>
<dbReference type="CDD" id="cd01009">
    <property type="entry name" value="PBP2_YfhD_N"/>
    <property type="match status" value="1"/>
</dbReference>
<dbReference type="Pfam" id="PF00497">
    <property type="entry name" value="SBP_bac_3"/>
    <property type="match status" value="1"/>
</dbReference>
<feature type="transmembrane region" description="Helical" evidence="2">
    <location>
        <begin position="9"/>
        <end position="26"/>
    </location>
</feature>
<protein>
    <submittedName>
        <fullName evidence="4">Glutamine ABC transporter substrate-binding protein</fullName>
    </submittedName>
</protein>
<accession>A0A7G1HXW2</accession>
<keyword evidence="1" id="KW-0732">Signal</keyword>
<dbReference type="AlphaFoldDB" id="A0A7G1HXW2"/>
<gene>
    <name evidence="4" type="ORF">Cop2CBH44_07300</name>
</gene>
<dbReference type="InterPro" id="IPR001638">
    <property type="entry name" value="Solute-binding_3/MltF_N"/>
</dbReference>
<dbReference type="PANTHER" id="PTHR35936:SF19">
    <property type="entry name" value="AMINO-ACID-BINDING PROTEIN YXEM-RELATED"/>
    <property type="match status" value="1"/>
</dbReference>
<dbReference type="EMBL" id="AP023322">
    <property type="protein sequence ID" value="BCI62377.1"/>
    <property type="molecule type" value="Genomic_DNA"/>
</dbReference>
<evidence type="ECO:0000313" key="4">
    <source>
        <dbReference type="EMBL" id="BCI62377.1"/>
    </source>
</evidence>
<dbReference type="RefSeq" id="WP_021931265.1">
    <property type="nucleotide sequence ID" value="NZ_AP023322.1"/>
</dbReference>
<dbReference type="SMART" id="SM00062">
    <property type="entry name" value="PBPb"/>
    <property type="match status" value="1"/>
</dbReference>
<evidence type="ECO:0000256" key="1">
    <source>
        <dbReference type="ARBA" id="ARBA00022729"/>
    </source>
</evidence>
<organism evidence="4 5">
    <name type="scientific">Coprobacter secundus subsp. similis</name>
    <dbReference type="NCBI Taxonomy" id="2751153"/>
    <lineage>
        <taxon>Bacteria</taxon>
        <taxon>Pseudomonadati</taxon>
        <taxon>Bacteroidota</taxon>
        <taxon>Bacteroidia</taxon>
        <taxon>Bacteroidales</taxon>
        <taxon>Barnesiellaceae</taxon>
        <taxon>Coprobacter</taxon>
    </lineage>
</organism>
<keyword evidence="2" id="KW-1133">Transmembrane helix</keyword>
<dbReference type="Proteomes" id="UP000594042">
    <property type="component" value="Chromosome"/>
</dbReference>
<name>A0A7G1HXW2_9BACT</name>
<dbReference type="PANTHER" id="PTHR35936">
    <property type="entry name" value="MEMBRANE-BOUND LYTIC MUREIN TRANSGLYCOSYLASE F"/>
    <property type="match status" value="1"/>
</dbReference>
<dbReference type="SUPFAM" id="SSF53850">
    <property type="entry name" value="Periplasmic binding protein-like II"/>
    <property type="match status" value="1"/>
</dbReference>
<dbReference type="KEGG" id="copr:Cop2CBH44_07300"/>
<dbReference type="Gene3D" id="3.40.190.10">
    <property type="entry name" value="Periplasmic binding protein-like II"/>
    <property type="match status" value="2"/>
</dbReference>